<dbReference type="PANTHER" id="PTHR46717:SF1">
    <property type="entry name" value="E3 UBIQUITIN-PROTEIN LIGASE RNF180"/>
    <property type="match status" value="1"/>
</dbReference>
<evidence type="ECO:0000313" key="1">
    <source>
        <dbReference type="Proteomes" id="UP000515146"/>
    </source>
</evidence>
<accession>A0A6P6XRJ4</accession>
<dbReference type="OrthoDB" id="2017893at2759"/>
<gene>
    <name evidence="2" type="primary">LOC113789206</name>
</gene>
<organism evidence="1 2">
    <name type="scientific">Dermatophagoides pteronyssinus</name>
    <name type="common">European house dust mite</name>
    <dbReference type="NCBI Taxonomy" id="6956"/>
    <lineage>
        <taxon>Eukaryota</taxon>
        <taxon>Metazoa</taxon>
        <taxon>Ecdysozoa</taxon>
        <taxon>Arthropoda</taxon>
        <taxon>Chelicerata</taxon>
        <taxon>Arachnida</taxon>
        <taxon>Acari</taxon>
        <taxon>Acariformes</taxon>
        <taxon>Sarcoptiformes</taxon>
        <taxon>Astigmata</taxon>
        <taxon>Psoroptidia</taxon>
        <taxon>Analgoidea</taxon>
        <taxon>Pyroglyphidae</taxon>
        <taxon>Dermatophagoidinae</taxon>
        <taxon>Dermatophagoides</taxon>
    </lineage>
</organism>
<sequence>MSDGDYRCRKCRCRLFCKESSITCHNEKLIDVDHQKQQNECYDRSSNVIFVDDRKINEQWIQQQIDNGEWIKGRLTCPTDNCKARVGCFNFINTEFCHCGKYQLPPIQFNRSKVDLP</sequence>
<dbReference type="KEGG" id="dpte:113789206"/>
<dbReference type="GO" id="GO:0061630">
    <property type="term" value="F:ubiquitin protein ligase activity"/>
    <property type="evidence" value="ECO:0007669"/>
    <property type="project" value="InterPro"/>
</dbReference>
<dbReference type="GO" id="GO:0042428">
    <property type="term" value="P:serotonin metabolic process"/>
    <property type="evidence" value="ECO:0007669"/>
    <property type="project" value="TreeGrafter"/>
</dbReference>
<dbReference type="GO" id="GO:0042415">
    <property type="term" value="P:norepinephrine metabolic process"/>
    <property type="evidence" value="ECO:0007669"/>
    <property type="project" value="TreeGrafter"/>
</dbReference>
<protein>
    <submittedName>
        <fullName evidence="2">E3 ubiquitin-protein ligase RNF180-like</fullName>
    </submittedName>
</protein>
<name>A0A6P6XRJ4_DERPT</name>
<dbReference type="Proteomes" id="UP000515146">
    <property type="component" value="Unplaced"/>
</dbReference>
<dbReference type="AlphaFoldDB" id="A0A6P6XRJ4"/>
<dbReference type="InParanoid" id="A0A6P6XRJ4"/>
<dbReference type="RefSeq" id="XP_027194509.1">
    <property type="nucleotide sequence ID" value="XM_027338708.1"/>
</dbReference>
<dbReference type="GO" id="GO:0005789">
    <property type="term" value="C:endoplasmic reticulum membrane"/>
    <property type="evidence" value="ECO:0007669"/>
    <property type="project" value="TreeGrafter"/>
</dbReference>
<reference evidence="2" key="1">
    <citation type="submission" date="2025-08" db="UniProtKB">
        <authorList>
            <consortium name="RefSeq"/>
        </authorList>
    </citation>
    <scope>IDENTIFICATION</scope>
    <source>
        <strain evidence="2">Airmid</strain>
    </source>
</reference>
<evidence type="ECO:0000313" key="2">
    <source>
        <dbReference type="RefSeq" id="XP_027194509.1"/>
    </source>
</evidence>
<keyword evidence="1" id="KW-1185">Reference proteome</keyword>
<dbReference type="GO" id="GO:0031624">
    <property type="term" value="F:ubiquitin conjugating enzyme binding"/>
    <property type="evidence" value="ECO:0007669"/>
    <property type="project" value="TreeGrafter"/>
</dbReference>
<dbReference type="OMA" id="INTEFCH"/>
<dbReference type="GO" id="GO:0032436">
    <property type="term" value="P:positive regulation of proteasomal ubiquitin-dependent protein catabolic process"/>
    <property type="evidence" value="ECO:0007669"/>
    <property type="project" value="TreeGrafter"/>
</dbReference>
<dbReference type="InterPro" id="IPR033263">
    <property type="entry name" value="RNF180"/>
</dbReference>
<dbReference type="GO" id="GO:0000209">
    <property type="term" value="P:protein polyubiquitination"/>
    <property type="evidence" value="ECO:0007669"/>
    <property type="project" value="InterPro"/>
</dbReference>
<proteinExistence type="predicted"/>
<dbReference type="PANTHER" id="PTHR46717">
    <property type="entry name" value="E3 UBIQUITIN-PROTEIN LIGASE RNF180"/>
    <property type="match status" value="1"/>
</dbReference>